<organism evidence="1 2">
    <name type="scientific">Bifidobacterium gallicum DSM 20093 = LMG 11596</name>
    <dbReference type="NCBI Taxonomy" id="561180"/>
    <lineage>
        <taxon>Bacteria</taxon>
        <taxon>Bacillati</taxon>
        <taxon>Actinomycetota</taxon>
        <taxon>Actinomycetes</taxon>
        <taxon>Bifidobacteriales</taxon>
        <taxon>Bifidobacteriaceae</taxon>
        <taxon>Bifidobacterium</taxon>
    </lineage>
</organism>
<gene>
    <name evidence="1" type="ORF">BIFGAL_03026</name>
</gene>
<comment type="caution">
    <text evidence="1">The sequence shown here is derived from an EMBL/GenBank/DDBJ whole genome shotgun (WGS) entry which is preliminary data.</text>
</comment>
<accession>D1NRS7</accession>
<sequence>MALHTIGRRVFDMLDANIRFIKHRQLDVSAPQRENMLLEIRESTRSEYVLKPLEIRRAAYTGS</sequence>
<dbReference type="AlphaFoldDB" id="D1NRS7"/>
<reference evidence="1 2" key="1">
    <citation type="submission" date="2009-11" db="EMBL/GenBank/DDBJ databases">
        <authorList>
            <person name="Weinstock G."/>
            <person name="Sodergren E."/>
            <person name="Clifton S."/>
            <person name="Fulton L."/>
            <person name="Fulton B."/>
            <person name="Courtney L."/>
            <person name="Fronick C."/>
            <person name="Harrison M."/>
            <person name="Strong C."/>
            <person name="Farmer C."/>
            <person name="Delahaunty K."/>
            <person name="Markovic C."/>
            <person name="Hall O."/>
            <person name="Minx P."/>
            <person name="Tomlinson C."/>
            <person name="Mitreva M."/>
            <person name="Nelson J."/>
            <person name="Hou S."/>
            <person name="Wollam A."/>
            <person name="Pepin K.H."/>
            <person name="Johnson M."/>
            <person name="Bhonagiri V."/>
            <person name="Nash W.E."/>
            <person name="Warren W."/>
            <person name="Chinwalla A."/>
            <person name="Mardis E.R."/>
            <person name="Wilson R.K."/>
        </authorList>
    </citation>
    <scope>NUCLEOTIDE SEQUENCE [LARGE SCALE GENOMIC DNA]</scope>
    <source>
        <strain evidence="1 2">DSM 20093</strain>
    </source>
</reference>
<evidence type="ECO:0000313" key="2">
    <source>
        <dbReference type="Proteomes" id="UP000003656"/>
    </source>
</evidence>
<protein>
    <submittedName>
        <fullName evidence="1">Uncharacterized protein</fullName>
    </submittedName>
</protein>
<evidence type="ECO:0000313" key="1">
    <source>
        <dbReference type="EMBL" id="EFA23916.1"/>
    </source>
</evidence>
<proteinExistence type="predicted"/>
<name>D1NRS7_9BIFI</name>
<dbReference type="EMBL" id="ABXB03000001">
    <property type="protein sequence ID" value="EFA23916.1"/>
    <property type="molecule type" value="Genomic_DNA"/>
</dbReference>
<dbReference type="Proteomes" id="UP000003656">
    <property type="component" value="Unassembled WGS sequence"/>
</dbReference>